<evidence type="ECO:0000313" key="8">
    <source>
        <dbReference type="Proteomes" id="UP001501414"/>
    </source>
</evidence>
<proteinExistence type="predicted"/>
<dbReference type="InterPro" id="IPR009057">
    <property type="entry name" value="Homeodomain-like_sf"/>
</dbReference>
<dbReference type="InterPro" id="IPR036271">
    <property type="entry name" value="Tet_transcr_reg_TetR-rel_C_sf"/>
</dbReference>
<dbReference type="Pfam" id="PF00440">
    <property type="entry name" value="TetR_N"/>
    <property type="match status" value="1"/>
</dbReference>
<name>A0ABN1XMR9_9PSEU</name>
<dbReference type="RefSeq" id="WP_344020480.1">
    <property type="nucleotide sequence ID" value="NZ_BAAAJK010000006.1"/>
</dbReference>
<protein>
    <recommendedName>
        <fullName evidence="6">HTH tetR-type domain-containing protein</fullName>
    </recommendedName>
</protein>
<evidence type="ECO:0000256" key="3">
    <source>
        <dbReference type="ARBA" id="ARBA00023163"/>
    </source>
</evidence>
<feature type="domain" description="HTH tetR-type" evidence="6">
    <location>
        <begin position="32"/>
        <end position="92"/>
    </location>
</feature>
<evidence type="ECO:0000256" key="5">
    <source>
        <dbReference type="SAM" id="MobiDB-lite"/>
    </source>
</evidence>
<dbReference type="PROSITE" id="PS50977">
    <property type="entry name" value="HTH_TETR_2"/>
    <property type="match status" value="1"/>
</dbReference>
<evidence type="ECO:0000256" key="4">
    <source>
        <dbReference type="PROSITE-ProRule" id="PRU00335"/>
    </source>
</evidence>
<dbReference type="EMBL" id="BAAAJK010000006">
    <property type="protein sequence ID" value="GAA1385772.1"/>
    <property type="molecule type" value="Genomic_DNA"/>
</dbReference>
<evidence type="ECO:0000256" key="1">
    <source>
        <dbReference type="ARBA" id="ARBA00023015"/>
    </source>
</evidence>
<sequence>MARQVRQGPAPANGAGRRLAPSDTGPSTAKGRRTRSALIHAARETFEELGFRDARISDIADRAGTSYGVFYHYFKSKEAVLGELFTTVTGEMFAASRPAGDGPWDPIGRIEDANRKYLAAARRNARLIAVIEEMAVRDPWFRELKLQIREPFLRRNEAGIRKLQELGLADPALDPALVASMLGGMVEHLSLLWFVHGVDYDEEAAVGTLTRLWAQAIGLVTDRPGSQEPAPGTSAGG</sequence>
<dbReference type="PRINTS" id="PR00455">
    <property type="entry name" value="HTHTETR"/>
</dbReference>
<keyword evidence="2 4" id="KW-0238">DNA-binding</keyword>
<reference evidence="7 8" key="1">
    <citation type="journal article" date="2019" name="Int. J. Syst. Evol. Microbiol.">
        <title>The Global Catalogue of Microorganisms (GCM) 10K type strain sequencing project: providing services to taxonomists for standard genome sequencing and annotation.</title>
        <authorList>
            <consortium name="The Broad Institute Genomics Platform"/>
            <consortium name="The Broad Institute Genome Sequencing Center for Infectious Disease"/>
            <person name="Wu L."/>
            <person name="Ma J."/>
        </authorList>
    </citation>
    <scope>NUCLEOTIDE SEQUENCE [LARGE SCALE GENOMIC DNA]</scope>
    <source>
        <strain evidence="7 8">JCM 11896</strain>
    </source>
</reference>
<keyword evidence="1" id="KW-0805">Transcription regulation</keyword>
<evidence type="ECO:0000256" key="2">
    <source>
        <dbReference type="ARBA" id="ARBA00023125"/>
    </source>
</evidence>
<dbReference type="Gene3D" id="1.10.357.10">
    <property type="entry name" value="Tetracycline Repressor, domain 2"/>
    <property type="match status" value="1"/>
</dbReference>
<keyword evidence="8" id="KW-1185">Reference proteome</keyword>
<accession>A0ABN1XMR9</accession>
<dbReference type="SUPFAM" id="SSF46689">
    <property type="entry name" value="Homeodomain-like"/>
    <property type="match status" value="1"/>
</dbReference>
<dbReference type="Gene3D" id="1.10.10.60">
    <property type="entry name" value="Homeodomain-like"/>
    <property type="match status" value="1"/>
</dbReference>
<feature type="region of interest" description="Disordered" evidence="5">
    <location>
        <begin position="1"/>
        <end position="34"/>
    </location>
</feature>
<gene>
    <name evidence="7" type="ORF">GCM10009613_18700</name>
</gene>
<feature type="DNA-binding region" description="H-T-H motif" evidence="4">
    <location>
        <begin position="55"/>
        <end position="74"/>
    </location>
</feature>
<comment type="caution">
    <text evidence="7">The sequence shown here is derived from an EMBL/GenBank/DDBJ whole genome shotgun (WGS) entry which is preliminary data.</text>
</comment>
<dbReference type="PANTHER" id="PTHR30055">
    <property type="entry name" value="HTH-TYPE TRANSCRIPTIONAL REGULATOR RUTR"/>
    <property type="match status" value="1"/>
</dbReference>
<evidence type="ECO:0000313" key="7">
    <source>
        <dbReference type="EMBL" id="GAA1385772.1"/>
    </source>
</evidence>
<dbReference type="InterPro" id="IPR050109">
    <property type="entry name" value="HTH-type_TetR-like_transc_reg"/>
</dbReference>
<dbReference type="InterPro" id="IPR001647">
    <property type="entry name" value="HTH_TetR"/>
</dbReference>
<dbReference type="Proteomes" id="UP001501414">
    <property type="component" value="Unassembled WGS sequence"/>
</dbReference>
<dbReference type="SUPFAM" id="SSF48498">
    <property type="entry name" value="Tetracyclin repressor-like, C-terminal domain"/>
    <property type="match status" value="1"/>
</dbReference>
<evidence type="ECO:0000259" key="6">
    <source>
        <dbReference type="PROSITE" id="PS50977"/>
    </source>
</evidence>
<dbReference type="PANTHER" id="PTHR30055:SF234">
    <property type="entry name" value="HTH-TYPE TRANSCRIPTIONAL REGULATOR BETI"/>
    <property type="match status" value="1"/>
</dbReference>
<organism evidence="7 8">
    <name type="scientific">Pseudonocardia kongjuensis</name>
    <dbReference type="NCBI Taxonomy" id="102227"/>
    <lineage>
        <taxon>Bacteria</taxon>
        <taxon>Bacillati</taxon>
        <taxon>Actinomycetota</taxon>
        <taxon>Actinomycetes</taxon>
        <taxon>Pseudonocardiales</taxon>
        <taxon>Pseudonocardiaceae</taxon>
        <taxon>Pseudonocardia</taxon>
    </lineage>
</organism>
<keyword evidence="3" id="KW-0804">Transcription</keyword>